<dbReference type="SMART" id="SM00331">
    <property type="entry name" value="PP2C_SIG"/>
    <property type="match status" value="1"/>
</dbReference>
<dbReference type="InterPro" id="IPR052016">
    <property type="entry name" value="Bact_Sigma-Reg"/>
</dbReference>
<sequence length="443" mass="49844">MSTGNNFSNYPPNPTEPSFASLKQFLAEESLSRFRFAMFLFVFFAGFGLLFGDPAEVGLYDPRWIRVTHVILILISLTLSFKLKSFKQYTDPVLLFHFAIMSVHSFYLLYANGLYLGYLFGLILVVFSTGVSINNRRVLIPVLLIFIAIAFFVGINVKNPRIEVGMYYFGLISSSVLSVLVIGFRMKTFETLLQADVQLEKFQANIEEELELAQTTQKSLVDLEFPESGNFRIYSYFKPLESVGGDLIKTDMAKQGELDFFFADAAGHGISAAMVSSMAVMAFKMNAPIAETPARGLTLIHESLMGMIGGFFITAVYMRLDQKKRMLTYSYAGHHPAVIIRPDGSVNTLDGRGTVLLALPKLFNKDYTIELFPGDKVLLFSDGLFEFYGEDKEFFGYDSFVNLLREHTSESGQEFLESVGKSVLNLHRSHLKDDMTMLLLEVL</sequence>
<feature type="transmembrane region" description="Helical" evidence="3">
    <location>
        <begin position="64"/>
        <end position="81"/>
    </location>
</feature>
<feature type="transmembrane region" description="Helical" evidence="3">
    <location>
        <begin position="303"/>
        <end position="320"/>
    </location>
</feature>
<keyword evidence="3" id="KW-0472">Membrane</keyword>
<dbReference type="PANTHER" id="PTHR43156:SF2">
    <property type="entry name" value="STAGE II SPORULATION PROTEIN E"/>
    <property type="match status" value="1"/>
</dbReference>
<dbReference type="SUPFAM" id="SSF81606">
    <property type="entry name" value="PP2C-like"/>
    <property type="match status" value="1"/>
</dbReference>
<evidence type="ECO:0000256" key="1">
    <source>
        <dbReference type="ARBA" id="ARBA00022801"/>
    </source>
</evidence>
<evidence type="ECO:0000313" key="5">
    <source>
        <dbReference type="EMBL" id="TGK04746.1"/>
    </source>
</evidence>
<dbReference type="GO" id="GO:0016791">
    <property type="term" value="F:phosphatase activity"/>
    <property type="evidence" value="ECO:0007669"/>
    <property type="project" value="TreeGrafter"/>
</dbReference>
<dbReference type="RefSeq" id="WP_135586580.1">
    <property type="nucleotide sequence ID" value="NZ_RQEP01000010.1"/>
</dbReference>
<keyword evidence="2" id="KW-0175">Coiled coil</keyword>
<feature type="coiled-coil region" evidence="2">
    <location>
        <begin position="192"/>
        <end position="219"/>
    </location>
</feature>
<comment type="caution">
    <text evidence="5">The sequence shown here is derived from an EMBL/GenBank/DDBJ whole genome shotgun (WGS) entry which is preliminary data.</text>
</comment>
<evidence type="ECO:0000256" key="2">
    <source>
        <dbReference type="SAM" id="Coils"/>
    </source>
</evidence>
<reference evidence="5" key="1">
    <citation type="journal article" date="2019" name="PLoS Negl. Trop. Dis.">
        <title>Revisiting the worldwide diversity of Leptospira species in the environment.</title>
        <authorList>
            <person name="Vincent A.T."/>
            <person name="Schiettekatte O."/>
            <person name="Bourhy P."/>
            <person name="Veyrier F.J."/>
            <person name="Picardeau M."/>
        </authorList>
    </citation>
    <scope>NUCLEOTIDE SEQUENCE [LARGE SCALE GENOMIC DNA]</scope>
    <source>
        <strain evidence="5">SSS9</strain>
    </source>
</reference>
<keyword evidence="1" id="KW-0378">Hydrolase</keyword>
<gene>
    <name evidence="5" type="ORF">EHO59_07755</name>
</gene>
<feature type="transmembrane region" description="Helical" evidence="3">
    <location>
        <begin position="138"/>
        <end position="155"/>
    </location>
</feature>
<proteinExistence type="predicted"/>
<accession>A0A4R9G048</accession>
<dbReference type="Pfam" id="PF07228">
    <property type="entry name" value="SpoIIE"/>
    <property type="match status" value="1"/>
</dbReference>
<feature type="transmembrane region" description="Helical" evidence="3">
    <location>
        <begin position="260"/>
        <end position="283"/>
    </location>
</feature>
<organism evidence="5 6">
    <name type="scientific">Leptospira semungkisensis</name>
    <dbReference type="NCBI Taxonomy" id="2484985"/>
    <lineage>
        <taxon>Bacteria</taxon>
        <taxon>Pseudomonadati</taxon>
        <taxon>Spirochaetota</taxon>
        <taxon>Spirochaetia</taxon>
        <taxon>Leptospirales</taxon>
        <taxon>Leptospiraceae</taxon>
        <taxon>Leptospira</taxon>
    </lineage>
</organism>
<dbReference type="AlphaFoldDB" id="A0A4R9G048"/>
<keyword evidence="6" id="KW-1185">Reference proteome</keyword>
<evidence type="ECO:0000256" key="3">
    <source>
        <dbReference type="SAM" id="Phobius"/>
    </source>
</evidence>
<dbReference type="Gene3D" id="3.60.40.10">
    <property type="entry name" value="PPM-type phosphatase domain"/>
    <property type="match status" value="1"/>
</dbReference>
<feature type="domain" description="PPM-type phosphatase" evidence="4">
    <location>
        <begin position="228"/>
        <end position="442"/>
    </location>
</feature>
<dbReference type="PANTHER" id="PTHR43156">
    <property type="entry name" value="STAGE II SPORULATION PROTEIN E-RELATED"/>
    <property type="match status" value="1"/>
</dbReference>
<dbReference type="InterPro" id="IPR001932">
    <property type="entry name" value="PPM-type_phosphatase-like_dom"/>
</dbReference>
<dbReference type="OrthoDB" id="305353at2"/>
<feature type="transmembrane region" description="Helical" evidence="3">
    <location>
        <begin position="116"/>
        <end position="133"/>
    </location>
</feature>
<dbReference type="EMBL" id="RQEP01000010">
    <property type="protein sequence ID" value="TGK04746.1"/>
    <property type="molecule type" value="Genomic_DNA"/>
</dbReference>
<feature type="transmembrane region" description="Helical" evidence="3">
    <location>
        <begin position="34"/>
        <end position="52"/>
    </location>
</feature>
<keyword evidence="3" id="KW-0812">Transmembrane</keyword>
<protein>
    <submittedName>
        <fullName evidence="5">Serine/threonine-protein phosphatase</fullName>
    </submittedName>
</protein>
<evidence type="ECO:0000313" key="6">
    <source>
        <dbReference type="Proteomes" id="UP000297453"/>
    </source>
</evidence>
<evidence type="ECO:0000259" key="4">
    <source>
        <dbReference type="SMART" id="SM00331"/>
    </source>
</evidence>
<keyword evidence="3" id="KW-1133">Transmembrane helix</keyword>
<name>A0A4R9G048_9LEPT</name>
<dbReference type="Proteomes" id="UP000297453">
    <property type="component" value="Unassembled WGS sequence"/>
</dbReference>
<feature type="transmembrane region" description="Helical" evidence="3">
    <location>
        <begin position="167"/>
        <end position="184"/>
    </location>
</feature>
<dbReference type="InterPro" id="IPR036457">
    <property type="entry name" value="PPM-type-like_dom_sf"/>
</dbReference>